<accession>A0A644VE18</accession>
<dbReference type="SUPFAM" id="SSF103515">
    <property type="entry name" value="Autotransporter"/>
    <property type="match status" value="1"/>
</dbReference>
<dbReference type="InterPro" id="IPR012332">
    <property type="entry name" value="Autotransporter_pectin_lyase_C"/>
</dbReference>
<protein>
    <recommendedName>
        <fullName evidence="1">Autotransporter domain-containing protein</fullName>
    </recommendedName>
</protein>
<dbReference type="PROSITE" id="PS51257">
    <property type="entry name" value="PROKAR_LIPOPROTEIN"/>
    <property type="match status" value="1"/>
</dbReference>
<name>A0A644VE18_9ZZZZ</name>
<dbReference type="Gene3D" id="2.40.128.130">
    <property type="entry name" value="Autotransporter beta-domain"/>
    <property type="match status" value="1"/>
</dbReference>
<dbReference type="InterPro" id="IPR036709">
    <property type="entry name" value="Autotransporte_beta_dom_sf"/>
</dbReference>
<organism evidence="2">
    <name type="scientific">bioreactor metagenome</name>
    <dbReference type="NCBI Taxonomy" id="1076179"/>
    <lineage>
        <taxon>unclassified sequences</taxon>
        <taxon>metagenomes</taxon>
        <taxon>ecological metagenomes</taxon>
    </lineage>
</organism>
<reference evidence="2" key="1">
    <citation type="submission" date="2019-08" db="EMBL/GenBank/DDBJ databases">
        <authorList>
            <person name="Kucharzyk K."/>
            <person name="Murdoch R.W."/>
            <person name="Higgins S."/>
            <person name="Loffler F."/>
        </authorList>
    </citation>
    <scope>NUCLEOTIDE SEQUENCE</scope>
</reference>
<dbReference type="PRINTS" id="PR01484">
    <property type="entry name" value="PRTACTNFAMLY"/>
</dbReference>
<dbReference type="Gene3D" id="2.160.20.20">
    <property type="match status" value="1"/>
</dbReference>
<comment type="caution">
    <text evidence="2">The sequence shown here is derived from an EMBL/GenBank/DDBJ whole genome shotgun (WGS) entry which is preliminary data.</text>
</comment>
<dbReference type="InterPro" id="IPR003991">
    <property type="entry name" value="Pertactin_virulence_factor"/>
</dbReference>
<gene>
    <name evidence="2" type="ORF">SDC9_34912</name>
</gene>
<dbReference type="InterPro" id="IPR005546">
    <property type="entry name" value="Autotransporte_beta"/>
</dbReference>
<dbReference type="EMBL" id="VSSQ01000267">
    <property type="protein sequence ID" value="MPL88883.1"/>
    <property type="molecule type" value="Genomic_DNA"/>
</dbReference>
<evidence type="ECO:0000259" key="1">
    <source>
        <dbReference type="PROSITE" id="PS51208"/>
    </source>
</evidence>
<evidence type="ECO:0000313" key="2">
    <source>
        <dbReference type="EMBL" id="MPL88883.1"/>
    </source>
</evidence>
<dbReference type="SMART" id="SM00869">
    <property type="entry name" value="Autotransporter"/>
    <property type="match status" value="1"/>
</dbReference>
<proteinExistence type="predicted"/>
<feature type="domain" description="Autotransporter" evidence="1">
    <location>
        <begin position="3383"/>
        <end position="3657"/>
    </location>
</feature>
<sequence>MKKIISHKKSAGILSLLLGGCLYGSTVFAANLVATVPSDYSNSQMGAVTGSRVTTNVDVTPVKAAADNLNRDPAVFNININGQSMIFLRQYTYSTTDLKGNSIIDAEGNWRQPTQSGVISDVANAHGVTANDKYVFATGYDMGKIGVAKIVGSELQEDRNKTIDLRSELADKCGAACDEKDGVHGEGICVNGNNLYVLVSVNPGGGFDTYLDGFLMQYSISSDGKLTFQNYTRVGKNTDSARLNFYNNKVFVSSIGGMQNYGSGNADTAIHVADIYGNQLKENSYKIKVPSNVQCDFRDMKILPNGTAYIMTYTLAGGGGGVNLHVYKTNVSNLMSDSPKNWEEVINKQEANGWFGKLNAEYYTKRLWAEIGNTLNVYTDGSTTPIVWEAKDFGSNEQYYQFNSVAMLRPDSVTGETAKLTIATPEGLTSPSVTVEKVVNENATMLKGDYTDGITGTGSDTQYSDVTGDDSKYIFNADKVISLGVSKAGGDLDTNVLAAIYARNGNDISVDSTGNTLQLQAKNYIGTPVGIYAGNGKNVTVTAGKLNIITAGYEEGNTLTNAIWNDAGKTDSSVITINAPVNISMSGGYGGNGIAIEKTDRWGEASNAANVESKIIINGDVSIKGEDNEQWGIPINSENVYSRFNNAGILTSVDKSSVTINGNVDFSVYGNGAATNAKDSKITISGGSIKVPTGTNYGYYTLASYQGTINMNTGSDGATPGTSAVKLDGDIFALSTGTVNLGLTTADSYLNGIADNGGTVNMWLQNGATWSNVANNTRYKEDNEDIGNNGLSRISQLTGGNNAANAGVIAQKADSKDLAIDKYSGYTTVLYNHDATTPSNILGGKIKIGSAVAGSNITLRTDYDNNMSTEEVQKNVLNALANKLYYSAYTTNEVNLSGKVEIAEGLTTQAASKYVGDIVFDKSNGQGSLNNGITPTPGQTVTDFTSSITGGTDKPYVDGGVKQTDGSYLFTKYSKITLTSGNVIQPGYNSTININAAGKVLTADVNGSKLLTGIYNTSSNGNVNITADKTIFNINNDNKEYIQKAYGIWMNSDGGKVTISGLTEINTNAADLSYGINASYGSIQLDGLHVTVNKDAVDADSLYIDGNSKVAVNVKDGSTGTNEVKIDGDIFSSSKISDNGYTASKNSTVDLALTTGSSYFNGLSSYTYSQDNDDDSTTTVSHGTVNMWLQNGATWINKKYGNADYDSGFSGSALTKLIGGADTASAGTIFQKDNKDIKIDNYSGYTTVLFTHDSVTPTTINGGNVKIGSASVGSSIALRTDYDANMSTSTIQNNVLNALANKLYYTAYTTGERNLSGKVEIAEGLTAQAASKYVGDVAFDKDSGQGKYGSDEPQPPAEQTTTAFTTSLTGVKDTDAAYVNGGVLKEGAYAFTKDSTITVDDKNVSSDNIGYYKAVAAIIGNSNDIVINSVGKTLGLAASTTDANNQAIGIYTDKKLTMTTSGLTITSTSAGKTASGIFVSGGGAATINGNVNISAQDSAAGNAYGVYAYNNGSKLIINGNLTMKGSGDGDAAYGVSVAEKGGYGTPAYQASGIYIYDNTIGSEVTVTGKADIVVKGTGVDMRGNKNNKVTIASGNIITPESEEDKFNALNIAAGTFSMGMNNAVTDASGADVTIKGNIYTLADGKINLGLGSANSLLTGVIENADGGSVNIYLENGAIWNNLSTSKALGFTGSHISNLVGGTAYGKGFIFQKDSNPLSIDNYSGYTTVLYSHDASTPTTIIGGDVKIGTASTGSNITLRTDNTGLNTSSTLAVDKNLVSATLNALANKLYYTAYTTNERNLTGKVEIAEGLTAQSASMEVGDITYKTDNGQGQYEYTPAEDVPDTSAITNSTTLQKSRVATATEANAEAGKYVSALYSENTTSKAEPMIIDMNGQDLTLVAASTSKIASGIFAGTNQYITIKNDTKDKTLNISATNTDTRGSSGIKADGNAHLTISGPVSIDGVSTKGDSVSGIQIQGQDSEIIVNGPLAIKNINAVRERGNGINAAGIMVTGENSKVTVNDSVDITGVRGSSLATIGANTSISVQGGTITSAVDADHSKKFYAARVEKGVINVNMNGDIAGNTTTKVTGDVYVTREYGKKVVEYSGGTLIDFDNKGVLNLALTDKQSYWTGVAGYAVDNSDYGTGGFTAHDIGTFNLYLENGATWSNEQQSSVSTTFAGSKVTELIGGSDTEHAGVIFQKDSNPLSVDNYSGYTTVLYSHDASTPTTIIGGDVKIASAAMGSNITLRTDNTGLNTSSTLAVDKNLVSATLNALANKLYYTAYTTNEKNLTGKVEIAEGLTAQSASMQVGDITYKADSGQGQYEYTSAIDIPDSQNKTEFATAINGDSTIDTEYVNAGVRKDNGQYIFTKDTTTLTPAKNLIAAGAWMPKISSAISGSTADKSVSIDLNNKNLIINTTTDTHTTGITAIGDGKVEVNNAGKINISAVSTGGGQTAALYTNGGGHIIIHNGGDNLDNKVLTLRADTTSKANGAVIKSMNGVGGKESSIIIDGLVDVLADGDTADGKGANEAVSAVASTIEIGGGSIKAANGAWCAIRAYGEFVSDNYGTVNVNITKDGEGNVVGAGKNKTVIEGDFVTNGGMGTKGRISVGLSTADSYWKGNYTDVTGYGVTQGQLGNVNLFMSNGSNWTGYTKGTMTVSMASGATWNGYNTGENFSLNLSDNAVWYNTNLSEDSSNIKYFNGSSGTAKTGYIDMTTAGVGNLVIDNYSGNTTVLYKHDTTTPTTIMGGDTTIKHAETASAITLRTDSSGIDMQDDIVVGSVLDALANKLYYTNYTTDERNLSGYVQIAEGLTTSSVTKQTGNITFDGTTGKGTLDKATVTPGVKYPDSQTTDSFTTAINSDWTLDKEYKQAGVLKTDGSFVFSKDKTIITTGKNLIAGGPYLPPISSAISGSSADKSVKMDLNNKELAINTVSDTHTTGITAIGDGKVEISNAGKIAVTAESTGSGQTAALFVNGGGQIVIHNGGNDSENKVLTVRAASTNKNNVAVIKAMNGVDGKKSSILVDGLVDVLADGDMTDGKGANEAISAVASDISVGGGNIRAINGAAYAIRAYGEFASANSGSINVNVNKDSDGNVIGAGSNKTVIEGDFSTQGGMGTNGLINVGLGTADSSWTGNYTTNGGNVNLYMKNGATWTGYNTGKNFTLDMKNDAKWVVTGDSTISKLNSNGNVLRGVANTKVKTTTPPAGGIVDMTNDKAGNVTIDNYSGSTTFIYKHDAATPTTILGGNTTIKHADANSTITLRTDRSGFDLSNSTLVDSVLSALAGKLNYANYATGENNLSGYVQIAEGLTASSAGRSTGTIEYNTTDGNALLKPGSVITSDSDVIYGSKETAMMRGAKSAMASAAMLWRSESSDLMQRMGDLRLGSEENGLWAKYYTGKSEYNMQNTYFSNSYTTYQLGFDKKVANNWTVGGAVSYNDGSSSYDLSGRGDNSATSLSLYGTWQGEKGHYLDLLLKESSIRNDYTVYNDFGHKLKGNYKTWGTSLSAEYGRNIQAANGIYFDPSIMLTLGRIQGSDYNAASDFLDSKGSAKDMAVSQDGFNSAIGRISIGIGQKTKTRTLFAKLALAHEFAGNFSTNYAADGEPTGNTEIKFGDTWCEMQLGGSVKLNNNSYVYATYGKTFSADLTNKWRVDAGVRWTF</sequence>
<dbReference type="PROSITE" id="PS51208">
    <property type="entry name" value="AUTOTRANSPORTER"/>
    <property type="match status" value="1"/>
</dbReference>